<keyword evidence="2" id="KW-1185">Reference proteome</keyword>
<organism evidence="1 2">
    <name type="scientific">Citricoccus parietis</name>
    <dbReference type="NCBI Taxonomy" id="592307"/>
    <lineage>
        <taxon>Bacteria</taxon>
        <taxon>Bacillati</taxon>
        <taxon>Actinomycetota</taxon>
        <taxon>Actinomycetes</taxon>
        <taxon>Micrococcales</taxon>
        <taxon>Micrococcaceae</taxon>
        <taxon>Citricoccus</taxon>
    </lineage>
</organism>
<evidence type="ECO:0000313" key="1">
    <source>
        <dbReference type="EMBL" id="MFB9072722.1"/>
    </source>
</evidence>
<comment type="caution">
    <text evidence="1">The sequence shown here is derived from an EMBL/GenBank/DDBJ whole genome shotgun (WGS) entry which is preliminary data.</text>
</comment>
<proteinExistence type="predicted"/>
<sequence>MPTSAPMSAIDTELNPLRESNRSAARRIVSRRWGSLVRTRAGCFWRAAAVVSIEGSLRA</sequence>
<evidence type="ECO:0000313" key="2">
    <source>
        <dbReference type="Proteomes" id="UP001589575"/>
    </source>
</evidence>
<protein>
    <submittedName>
        <fullName evidence="1">Uncharacterized protein</fullName>
    </submittedName>
</protein>
<reference evidence="1 2" key="1">
    <citation type="submission" date="2024-09" db="EMBL/GenBank/DDBJ databases">
        <authorList>
            <person name="Sun Q."/>
            <person name="Mori K."/>
        </authorList>
    </citation>
    <scope>NUCLEOTIDE SEQUENCE [LARGE SCALE GENOMIC DNA]</scope>
    <source>
        <strain evidence="1 2">CCM 7609</strain>
    </source>
</reference>
<dbReference type="Proteomes" id="UP001589575">
    <property type="component" value="Unassembled WGS sequence"/>
</dbReference>
<dbReference type="EMBL" id="JBHMFI010000001">
    <property type="protein sequence ID" value="MFB9072722.1"/>
    <property type="molecule type" value="Genomic_DNA"/>
</dbReference>
<accession>A0ABV5G1E1</accession>
<gene>
    <name evidence="1" type="ORF">ACFFX0_16565</name>
</gene>
<name>A0ABV5G1E1_9MICC</name>